<feature type="transmembrane region" description="Helical" evidence="1">
    <location>
        <begin position="196"/>
        <end position="215"/>
    </location>
</feature>
<organism evidence="3 4">
    <name type="scientific">Phytophthora oleae</name>
    <dbReference type="NCBI Taxonomy" id="2107226"/>
    <lineage>
        <taxon>Eukaryota</taxon>
        <taxon>Sar</taxon>
        <taxon>Stramenopiles</taxon>
        <taxon>Oomycota</taxon>
        <taxon>Peronosporomycetes</taxon>
        <taxon>Peronosporales</taxon>
        <taxon>Peronosporaceae</taxon>
        <taxon>Phytophthora</taxon>
    </lineage>
</organism>
<reference evidence="3 4" key="1">
    <citation type="submission" date="2024-09" db="EMBL/GenBank/DDBJ databases">
        <title>Genome sequencing and assembly of Phytophthora oleae, isolate VK10A, causative agent of rot of olive drupes.</title>
        <authorList>
            <person name="Conti Taguali S."/>
            <person name="Riolo M."/>
            <person name="La Spada F."/>
            <person name="Cacciola S.O."/>
            <person name="Dionisio G."/>
        </authorList>
    </citation>
    <scope>NUCLEOTIDE SEQUENCE [LARGE SCALE GENOMIC DNA]</scope>
    <source>
        <strain evidence="3 4">VK10A</strain>
    </source>
</reference>
<evidence type="ECO:0000259" key="2">
    <source>
        <dbReference type="Pfam" id="PF26605"/>
    </source>
</evidence>
<keyword evidence="1" id="KW-0812">Transmembrane</keyword>
<dbReference type="EMBL" id="JBIMZQ010000062">
    <property type="protein sequence ID" value="KAL3657665.1"/>
    <property type="molecule type" value="Genomic_DNA"/>
</dbReference>
<dbReference type="AlphaFoldDB" id="A0ABD3EUG3"/>
<evidence type="ECO:0000313" key="3">
    <source>
        <dbReference type="EMBL" id="KAL3657665.1"/>
    </source>
</evidence>
<name>A0ABD3EUG3_9STRA</name>
<dbReference type="Proteomes" id="UP001632037">
    <property type="component" value="Unassembled WGS sequence"/>
</dbReference>
<feature type="domain" description="WLGC" evidence="2">
    <location>
        <begin position="532"/>
        <end position="594"/>
    </location>
</feature>
<evidence type="ECO:0000313" key="4">
    <source>
        <dbReference type="Proteomes" id="UP001632037"/>
    </source>
</evidence>
<sequence>MEVPEIILQILSLREYMAQGLDASLLYCYASLMAINAFVTFYHIQFRWNEAALRHILKDSILDAAFAVFFPALILLYSLFVFQDDLKAVKIRQQFFPPRVFERKARNLINAKEMNLFSTDFESLLVRSAWDVFLKLSFSLLACFRWNKITLLLLQREHKRPAKHTAKPEVNCKTVAPADYSPGIERLKPLRSQLRTIVGSCFLVYGVGCLVYTALAVRGSQAACSTFPSCVQFASQWTPNGPNDACECLAYVDRDLAPADSENRSDVTDILARLAAVGKLQTVQLVNRRINGSLPEELQTCQSLRNLVLIHTGVQVFPAWTATSFAKLEYLHIEGESTDANLVELPSDLFASMASLHTIHVSFHANLPNLPSLTGLKTLESVYFGYIDGIKEIPSTGDLPEIQVLALEALPLVRWLPDVAQYQSTLEMIFLQDVPVCCSGFLSEGNCNTTFPTCCENDPSTSSSGSGSGSGSDSSHDPLPRNCLEIPGESNFLPSNATISLLHKFAANISNFCDAAQATCPSTLMSTKMLQENVCQGVLYRACSSESKGVGICFNEDMGPVECKYSRKIIEMRKAEIAAGCHCDKVEEQWLGCTG</sequence>
<dbReference type="InterPro" id="IPR032675">
    <property type="entry name" value="LRR_dom_sf"/>
</dbReference>
<feature type="transmembrane region" description="Helical" evidence="1">
    <location>
        <begin position="24"/>
        <end position="44"/>
    </location>
</feature>
<comment type="caution">
    <text evidence="3">The sequence shown here is derived from an EMBL/GenBank/DDBJ whole genome shotgun (WGS) entry which is preliminary data.</text>
</comment>
<keyword evidence="1" id="KW-0472">Membrane</keyword>
<dbReference type="InterPro" id="IPR058256">
    <property type="entry name" value="WLGC"/>
</dbReference>
<accession>A0ABD3EUG3</accession>
<gene>
    <name evidence="3" type="primary">attf-6</name>
    <name evidence="3" type="ORF">V7S43_017467</name>
</gene>
<feature type="transmembrane region" description="Helical" evidence="1">
    <location>
        <begin position="64"/>
        <end position="82"/>
    </location>
</feature>
<proteinExistence type="predicted"/>
<dbReference type="Gene3D" id="3.80.10.10">
    <property type="entry name" value="Ribonuclease Inhibitor"/>
    <property type="match status" value="1"/>
</dbReference>
<dbReference type="SUPFAM" id="SSF52058">
    <property type="entry name" value="L domain-like"/>
    <property type="match status" value="1"/>
</dbReference>
<evidence type="ECO:0000256" key="1">
    <source>
        <dbReference type="SAM" id="Phobius"/>
    </source>
</evidence>
<protein>
    <submittedName>
        <fullName evidence="3">Structural constituent of cell wall</fullName>
    </submittedName>
</protein>
<keyword evidence="1" id="KW-1133">Transmembrane helix</keyword>
<keyword evidence="4" id="KW-1185">Reference proteome</keyword>
<dbReference type="Pfam" id="PF26605">
    <property type="entry name" value="WLGC"/>
    <property type="match status" value="1"/>
</dbReference>